<name>A0A314KHM9_NICAT</name>
<dbReference type="Proteomes" id="UP000187609">
    <property type="component" value="Unassembled WGS sequence"/>
</dbReference>
<keyword evidence="2" id="KW-1185">Reference proteome</keyword>
<comment type="caution">
    <text evidence="1">The sequence shown here is derived from an EMBL/GenBank/DDBJ whole genome shotgun (WGS) entry which is preliminary data.</text>
</comment>
<dbReference type="Gramene" id="OIT28911">
    <property type="protein sequence ID" value="OIT28911"/>
    <property type="gene ID" value="A4A49_19853"/>
</dbReference>
<dbReference type="AlphaFoldDB" id="A0A314KHM9"/>
<gene>
    <name evidence="1" type="ORF">A4A49_19853</name>
</gene>
<evidence type="ECO:0000313" key="2">
    <source>
        <dbReference type="Proteomes" id="UP000187609"/>
    </source>
</evidence>
<protein>
    <submittedName>
        <fullName evidence="1">Uncharacterized protein</fullName>
    </submittedName>
</protein>
<accession>A0A314KHM9</accession>
<proteinExistence type="predicted"/>
<evidence type="ECO:0000313" key="1">
    <source>
        <dbReference type="EMBL" id="OIT28911.1"/>
    </source>
</evidence>
<reference evidence="1" key="1">
    <citation type="submission" date="2016-11" db="EMBL/GenBank/DDBJ databases">
        <title>The genome of Nicotiana attenuata.</title>
        <authorList>
            <person name="Xu S."/>
            <person name="Brockmoeller T."/>
            <person name="Gaquerel E."/>
            <person name="Navarro A."/>
            <person name="Kuhl H."/>
            <person name="Gase K."/>
            <person name="Ling Z."/>
            <person name="Zhou W."/>
            <person name="Kreitzer C."/>
            <person name="Stanke M."/>
            <person name="Tang H."/>
            <person name="Lyons E."/>
            <person name="Pandey P."/>
            <person name="Pandey S.P."/>
            <person name="Timmermann B."/>
            <person name="Baldwin I.T."/>
        </authorList>
    </citation>
    <scope>NUCLEOTIDE SEQUENCE [LARGE SCALE GENOMIC DNA]</scope>
    <source>
        <strain evidence="1">UT</strain>
    </source>
</reference>
<organism evidence="1 2">
    <name type="scientific">Nicotiana attenuata</name>
    <name type="common">Coyote tobacco</name>
    <dbReference type="NCBI Taxonomy" id="49451"/>
    <lineage>
        <taxon>Eukaryota</taxon>
        <taxon>Viridiplantae</taxon>
        <taxon>Streptophyta</taxon>
        <taxon>Embryophyta</taxon>
        <taxon>Tracheophyta</taxon>
        <taxon>Spermatophyta</taxon>
        <taxon>Magnoliopsida</taxon>
        <taxon>eudicotyledons</taxon>
        <taxon>Gunneridae</taxon>
        <taxon>Pentapetalae</taxon>
        <taxon>asterids</taxon>
        <taxon>lamiids</taxon>
        <taxon>Solanales</taxon>
        <taxon>Solanaceae</taxon>
        <taxon>Nicotianoideae</taxon>
        <taxon>Nicotianeae</taxon>
        <taxon>Nicotiana</taxon>
    </lineage>
</organism>
<dbReference type="EMBL" id="MJEQ01001915">
    <property type="protein sequence ID" value="OIT28911.1"/>
    <property type="molecule type" value="Genomic_DNA"/>
</dbReference>
<sequence length="92" mass="10641">MVMTAMTLLKVSGIQFSKEQIFDSVSLFCFCSNFILNHKRDKRPRSSRASYSCHVCLDHTLFPMSCVSSVALFWSRISVYICFLEDMIDQNQ</sequence>